<evidence type="ECO:0000259" key="1">
    <source>
        <dbReference type="Pfam" id="PF01261"/>
    </source>
</evidence>
<dbReference type="SUPFAM" id="SSF51658">
    <property type="entry name" value="Xylose isomerase-like"/>
    <property type="match status" value="1"/>
</dbReference>
<dbReference type="Proteomes" id="UP000366872">
    <property type="component" value="Unassembled WGS sequence"/>
</dbReference>
<dbReference type="Gene3D" id="3.20.20.150">
    <property type="entry name" value="Divalent-metal-dependent TIM barrel enzymes"/>
    <property type="match status" value="1"/>
</dbReference>
<evidence type="ECO:0000313" key="2">
    <source>
        <dbReference type="EMBL" id="VGO13965.1"/>
    </source>
</evidence>
<feature type="domain" description="Xylose isomerase-like TIM barrel" evidence="1">
    <location>
        <begin position="29"/>
        <end position="249"/>
    </location>
</feature>
<organism evidence="2 3">
    <name type="scientific">Pontiella desulfatans</name>
    <dbReference type="NCBI Taxonomy" id="2750659"/>
    <lineage>
        <taxon>Bacteria</taxon>
        <taxon>Pseudomonadati</taxon>
        <taxon>Kiritimatiellota</taxon>
        <taxon>Kiritimatiellia</taxon>
        <taxon>Kiritimatiellales</taxon>
        <taxon>Pontiellaceae</taxon>
        <taxon>Pontiella</taxon>
    </lineage>
</organism>
<proteinExistence type="predicted"/>
<gene>
    <name evidence="2" type="ORF">PDESU_02522</name>
</gene>
<dbReference type="RefSeq" id="WP_136079495.1">
    <property type="nucleotide sequence ID" value="NZ_CAAHFG010000001.1"/>
</dbReference>
<dbReference type="AlphaFoldDB" id="A0A6C2U294"/>
<dbReference type="Pfam" id="PF01261">
    <property type="entry name" value="AP_endonuc_2"/>
    <property type="match status" value="1"/>
</dbReference>
<name>A0A6C2U294_PONDE</name>
<keyword evidence="3" id="KW-1185">Reference proteome</keyword>
<dbReference type="InterPro" id="IPR013022">
    <property type="entry name" value="Xyl_isomerase-like_TIM-brl"/>
</dbReference>
<dbReference type="EMBL" id="CAAHFG010000001">
    <property type="protein sequence ID" value="VGO13965.1"/>
    <property type="molecule type" value="Genomic_DNA"/>
</dbReference>
<accession>A0A6C2U294</accession>
<sequence>MVNQQKNIGINLWSIKEHLTTIEEADESLRRLAEAGCSAVELCLISEMPDAQTMKRLCDRYGLAVCGLHDMTVLENPVASLQAAKTVGSGFVSFPYPQGRDLSDPDQVSTLVEELNEAGRVLYENGVTLTYHNHQVEFARADGALVLDRLVTETDPRTVQFQLDLYWVQLGGGNPVQWCKNLEGRLPQLHVKDYAIGADGQPCSCAVGKGNLSWAELVDHFDGKQLIIEQELYTSDPFDELAEGIRFLSSFGS</sequence>
<dbReference type="InterPro" id="IPR050312">
    <property type="entry name" value="IolE/XylAMocC-like"/>
</dbReference>
<reference evidence="2 3" key="1">
    <citation type="submission" date="2019-04" db="EMBL/GenBank/DDBJ databases">
        <authorList>
            <person name="Van Vliet M D."/>
        </authorList>
    </citation>
    <scope>NUCLEOTIDE SEQUENCE [LARGE SCALE GENOMIC DNA]</scope>
    <source>
        <strain evidence="2 3">F1</strain>
    </source>
</reference>
<dbReference type="InterPro" id="IPR036237">
    <property type="entry name" value="Xyl_isomerase-like_sf"/>
</dbReference>
<evidence type="ECO:0000313" key="3">
    <source>
        <dbReference type="Proteomes" id="UP000366872"/>
    </source>
</evidence>
<dbReference type="PANTHER" id="PTHR12110">
    <property type="entry name" value="HYDROXYPYRUVATE ISOMERASE"/>
    <property type="match status" value="1"/>
</dbReference>
<protein>
    <recommendedName>
        <fullName evidence="1">Xylose isomerase-like TIM barrel domain-containing protein</fullName>
    </recommendedName>
</protein>
<dbReference type="PANTHER" id="PTHR12110:SF41">
    <property type="entry name" value="INOSOSE DEHYDRATASE"/>
    <property type="match status" value="1"/>
</dbReference>